<feature type="compositionally biased region" description="Basic and acidic residues" evidence="1">
    <location>
        <begin position="382"/>
        <end position="394"/>
    </location>
</feature>
<dbReference type="STRING" id="747525.W4K668"/>
<gene>
    <name evidence="2" type="ORF">HETIRDRAFT_385456</name>
</gene>
<feature type="compositionally biased region" description="Polar residues" evidence="1">
    <location>
        <begin position="395"/>
        <end position="412"/>
    </location>
</feature>
<reference evidence="2 3" key="1">
    <citation type="journal article" date="2012" name="New Phytol.">
        <title>Insight into trade-off between wood decay and parasitism from the genome of a fungal forest pathogen.</title>
        <authorList>
            <person name="Olson A."/>
            <person name="Aerts A."/>
            <person name="Asiegbu F."/>
            <person name="Belbahri L."/>
            <person name="Bouzid O."/>
            <person name="Broberg A."/>
            <person name="Canback B."/>
            <person name="Coutinho P.M."/>
            <person name="Cullen D."/>
            <person name="Dalman K."/>
            <person name="Deflorio G."/>
            <person name="van Diepen L.T."/>
            <person name="Dunand C."/>
            <person name="Duplessis S."/>
            <person name="Durling M."/>
            <person name="Gonthier P."/>
            <person name="Grimwood J."/>
            <person name="Fossdal C.G."/>
            <person name="Hansson D."/>
            <person name="Henrissat B."/>
            <person name="Hietala A."/>
            <person name="Himmelstrand K."/>
            <person name="Hoffmeister D."/>
            <person name="Hogberg N."/>
            <person name="James T.Y."/>
            <person name="Karlsson M."/>
            <person name="Kohler A."/>
            <person name="Kues U."/>
            <person name="Lee Y.H."/>
            <person name="Lin Y.C."/>
            <person name="Lind M."/>
            <person name="Lindquist E."/>
            <person name="Lombard V."/>
            <person name="Lucas S."/>
            <person name="Lunden K."/>
            <person name="Morin E."/>
            <person name="Murat C."/>
            <person name="Park J."/>
            <person name="Raffaello T."/>
            <person name="Rouze P."/>
            <person name="Salamov A."/>
            <person name="Schmutz J."/>
            <person name="Solheim H."/>
            <person name="Stahlberg J."/>
            <person name="Velez H."/>
            <person name="de Vries R.P."/>
            <person name="Wiebenga A."/>
            <person name="Woodward S."/>
            <person name="Yakovlev I."/>
            <person name="Garbelotto M."/>
            <person name="Martin F."/>
            <person name="Grigoriev I.V."/>
            <person name="Stenlid J."/>
        </authorList>
    </citation>
    <scope>NUCLEOTIDE SEQUENCE [LARGE SCALE GENOMIC DNA]</scope>
    <source>
        <strain evidence="2 3">TC 32-1</strain>
    </source>
</reference>
<dbReference type="KEGG" id="hir:HETIRDRAFT_385456"/>
<dbReference type="RefSeq" id="XP_009547530.1">
    <property type="nucleotide sequence ID" value="XM_009549235.1"/>
</dbReference>
<dbReference type="Proteomes" id="UP000030671">
    <property type="component" value="Unassembled WGS sequence"/>
</dbReference>
<feature type="region of interest" description="Disordered" evidence="1">
    <location>
        <begin position="357"/>
        <end position="412"/>
    </location>
</feature>
<proteinExistence type="predicted"/>
<sequence length="512" mass="57058">MAPVPRSRLRMHIGNNAAEIPMTPSQTGLVDSCFEEAHYESGIAVLDQLRSTKYKPSPAHIRQLLYISLYTPPIKTKGKDRATPGSPTKVISGKQGSSTPITLSAIYTAQRCLMAFALTNTPGSLMEALPSYPALSDLNQRDQSPAELSDYSNDGDSYVAHQAARLKDYKDCWQILKEDSFVRPEDEGIGMFTGSPSKRRRASSRTYRHLDDDSADSLLPVASSAWPILDWLLVLFETDERRTEQEGQPRYSPLLLSQIPPIRSEAGAKWAVDAPLDAAFHCLIQDDLRKRSMGARLLTLMINLTSTTLFDLSLFLNLMLSRFPSKALPLQDIFSLLPPSQTVLRFKVLLCHKYLSDTSPSGRPSRAPVRAQPRPVPHRERRMLDRSTRNETAADKTSSLIQPQRETTSPSIASRSILPSAKHISDLVIRPSDSSAHTAHTAYAKFELLSSYMILQSQAAQSERSEEFLAMLKDRRLAKAVEDSFGILHVNDDEQHVREGMKEGLLGLMMVL</sequence>
<dbReference type="OrthoDB" id="2337158at2759"/>
<evidence type="ECO:0000313" key="2">
    <source>
        <dbReference type="EMBL" id="ETW80830.1"/>
    </source>
</evidence>
<accession>W4K668</accession>
<evidence type="ECO:0000256" key="1">
    <source>
        <dbReference type="SAM" id="MobiDB-lite"/>
    </source>
</evidence>
<dbReference type="EMBL" id="KI925459">
    <property type="protein sequence ID" value="ETW80830.1"/>
    <property type="molecule type" value="Genomic_DNA"/>
</dbReference>
<dbReference type="InParanoid" id="W4K668"/>
<protein>
    <submittedName>
        <fullName evidence="2">Uncharacterized protein</fullName>
    </submittedName>
</protein>
<dbReference type="GeneID" id="20672240"/>
<dbReference type="HOGENOM" id="CLU_040677_0_0_1"/>
<dbReference type="eggNOG" id="ENOG502SKPG">
    <property type="taxonomic scope" value="Eukaryota"/>
</dbReference>
<dbReference type="AlphaFoldDB" id="W4K668"/>
<feature type="compositionally biased region" description="Low complexity" evidence="1">
    <location>
        <begin position="363"/>
        <end position="373"/>
    </location>
</feature>
<keyword evidence="3" id="KW-1185">Reference proteome</keyword>
<evidence type="ECO:0000313" key="3">
    <source>
        <dbReference type="Proteomes" id="UP000030671"/>
    </source>
</evidence>
<organism evidence="2 3">
    <name type="scientific">Heterobasidion irregulare (strain TC 32-1)</name>
    <dbReference type="NCBI Taxonomy" id="747525"/>
    <lineage>
        <taxon>Eukaryota</taxon>
        <taxon>Fungi</taxon>
        <taxon>Dikarya</taxon>
        <taxon>Basidiomycota</taxon>
        <taxon>Agaricomycotina</taxon>
        <taxon>Agaricomycetes</taxon>
        <taxon>Russulales</taxon>
        <taxon>Bondarzewiaceae</taxon>
        <taxon>Heterobasidion</taxon>
        <taxon>Heterobasidion annosum species complex</taxon>
    </lineage>
</organism>
<name>W4K668_HETIT</name>